<evidence type="ECO:0000256" key="7">
    <source>
        <dbReference type="ARBA" id="ARBA00022967"/>
    </source>
</evidence>
<comment type="subcellular location">
    <subcellularLocation>
        <location evidence="1">Endomembrane system</location>
        <topology evidence="1">Multi-pass membrane protein</topology>
    </subcellularLocation>
    <subcellularLocation>
        <location evidence="10">Membrane</location>
    </subcellularLocation>
</comment>
<evidence type="ECO:0000259" key="12">
    <source>
        <dbReference type="PROSITE" id="PS50846"/>
    </source>
</evidence>
<evidence type="ECO:0000256" key="2">
    <source>
        <dbReference type="ARBA" id="ARBA00006024"/>
    </source>
</evidence>
<protein>
    <submittedName>
        <fullName evidence="13">Heavy metal translocatin</fullName>
    </submittedName>
</protein>
<dbReference type="SUPFAM" id="SSF81653">
    <property type="entry name" value="Calcium ATPase, transduction domain A"/>
    <property type="match status" value="1"/>
</dbReference>
<dbReference type="SUPFAM" id="SSF56784">
    <property type="entry name" value="HAD-like"/>
    <property type="match status" value="1"/>
</dbReference>
<dbReference type="Gene3D" id="3.30.70.100">
    <property type="match status" value="2"/>
</dbReference>
<feature type="compositionally biased region" description="Polar residues" evidence="11">
    <location>
        <begin position="438"/>
        <end position="450"/>
    </location>
</feature>
<dbReference type="SFLD" id="SFLDG00002">
    <property type="entry name" value="C1.7:_P-type_atpase_like"/>
    <property type="match status" value="1"/>
</dbReference>
<feature type="transmembrane region" description="Helical" evidence="10">
    <location>
        <begin position="1020"/>
        <end position="1039"/>
    </location>
</feature>
<dbReference type="GO" id="GO:0016020">
    <property type="term" value="C:membrane"/>
    <property type="evidence" value="ECO:0007669"/>
    <property type="project" value="UniProtKB-SubCell"/>
</dbReference>
<dbReference type="SUPFAM" id="SSF55008">
    <property type="entry name" value="HMA, heavy metal-associated domain"/>
    <property type="match status" value="2"/>
</dbReference>
<feature type="transmembrane region" description="Helical" evidence="10">
    <location>
        <begin position="349"/>
        <end position="367"/>
    </location>
</feature>
<dbReference type="PANTHER" id="PTHR43520:SF8">
    <property type="entry name" value="P-TYPE CU(+) TRANSPORTER"/>
    <property type="match status" value="1"/>
</dbReference>
<dbReference type="CDD" id="cd00371">
    <property type="entry name" value="HMA"/>
    <property type="match status" value="2"/>
</dbReference>
<evidence type="ECO:0000256" key="11">
    <source>
        <dbReference type="SAM" id="MobiDB-lite"/>
    </source>
</evidence>
<evidence type="ECO:0000256" key="8">
    <source>
        <dbReference type="ARBA" id="ARBA00022989"/>
    </source>
</evidence>
<keyword evidence="3 10" id="KW-0812">Transmembrane</keyword>
<keyword evidence="7" id="KW-1278">Translocase</keyword>
<dbReference type="Proteomes" id="UP000070544">
    <property type="component" value="Unassembled WGS sequence"/>
</dbReference>
<dbReference type="Gene3D" id="2.70.150.10">
    <property type="entry name" value="Calcium-transporting ATPase, cytoplasmic transduction domain A"/>
    <property type="match status" value="1"/>
</dbReference>
<comment type="similarity">
    <text evidence="2 10">Belongs to the cation transport ATPase (P-type) (TC 3.A.3) family. Type IB subfamily.</text>
</comment>
<feature type="transmembrane region" description="Helical" evidence="10">
    <location>
        <begin position="312"/>
        <end position="329"/>
    </location>
</feature>
<dbReference type="InterPro" id="IPR001757">
    <property type="entry name" value="P_typ_ATPase"/>
</dbReference>
<dbReference type="PANTHER" id="PTHR43520">
    <property type="entry name" value="ATP7, ISOFORM B"/>
    <property type="match status" value="1"/>
</dbReference>
<dbReference type="SFLD" id="SFLDF00027">
    <property type="entry name" value="p-type_atpase"/>
    <property type="match status" value="1"/>
</dbReference>
<evidence type="ECO:0000256" key="5">
    <source>
        <dbReference type="ARBA" id="ARBA00022741"/>
    </source>
</evidence>
<dbReference type="PRINTS" id="PR00120">
    <property type="entry name" value="HATPASE"/>
</dbReference>
<sequence length="1071" mass="113456">MADRITLATSPYRHFRANWSSTRFKITRSAVVGSTFRTSSSIPSYLPPIHALSSQEFSSSVDQKHSVKLTLEIHGMHCSGCAASVEKALRKQIPDVDSISVSLLLNSASVSIPAHLFTDELESKARLAVEKAGFSLRHFRYDLPDMIPSQTISAISPRDAEAQTPEAPVASVSLSVDIGGMHCAGCQASIDRQLRSEFPDANNISINLMLNTGQVQLPVPPKLQTAKDSKRLSSWIDDAEVRVKKAVETAGYRAGAVKVQEGNFGTSNGVAIDVSPSGIVPPEEVSSQTAEYGSSKSSSDSSSNKNPYTRPLLFSSALTLPIFLLSMGLVHSDTLDEPAGVGAPTRKDILLTVLATGVVGGPGARFWKGAWRSLRGGGANMDVLVTLGSGSAYLFSLASVFSSGMAPNPTAQAHLLHDSSSEKFPPSSPSASNQSSSLLESKTHTTSHNHGPSAWFETSAVLITFVLLGNHLDHSARMRATSLVRSLATQLAFPEIVPVLPSLTSTANVSVPLARVKRGDLVVLARGSVVPVDGILRRGKVGVDEAILTGESVPVVRDIGERVVAGGVVVEGNGVVEARETGTARVVEGVAKMVTQAQLAKSPLHSFADRAVARFVPTVVTLSALTFALWSLAPLPALPPFASPSTFPLAAAVSVLAIACPCALGLAIPAAVVVTTGLAAREGIYVQGGAPAMEKATRVGCVAFDKTGTLTEGKQKVTAVRTNLGRDMDEASFWALVAAVESMSEHPVARAITDFASEKVGGGDKLRTWGIPQVHEEVGKGLLAEIPDWGTLLIGSRRWIEEHFRDKKKLLSEVASECEHLDGEGSTILVVFVRKTRTQVEGNTPSLLASLSLKDTLNPQAADLVSHLQDTRGISVHILSGDSLSANQLVASELGIPKSNVHAGVTPFGKSQIIRELQAKHSPSLVMFVGDGINDAPALAEADVGVAMPRGSQMAMGAASVVLGRRNLRLVESFLQLSGETVRRMKWNLAWAFGYNAIGIPLAMGVLLPLDSHFWITPEFAGLAMALSSFSVVVSSLMIGRAWRSLFSGEVRGHAVQTRNKVERVALRSTK</sequence>
<evidence type="ECO:0000256" key="10">
    <source>
        <dbReference type="RuleBase" id="RU362081"/>
    </source>
</evidence>
<dbReference type="SUPFAM" id="SSF81660">
    <property type="entry name" value="Metal cation-transporting ATPase, ATP-binding domain N"/>
    <property type="match status" value="1"/>
</dbReference>
<dbReference type="GO" id="GO:0016887">
    <property type="term" value="F:ATP hydrolysis activity"/>
    <property type="evidence" value="ECO:0007669"/>
    <property type="project" value="InterPro"/>
</dbReference>
<dbReference type="InterPro" id="IPR023214">
    <property type="entry name" value="HAD_sf"/>
</dbReference>
<keyword evidence="8 10" id="KW-1133">Transmembrane helix</keyword>
<dbReference type="PROSITE" id="PS01047">
    <property type="entry name" value="HMA_1"/>
    <property type="match status" value="2"/>
</dbReference>
<keyword evidence="9 10" id="KW-0472">Membrane</keyword>
<reference evidence="13 14" key="1">
    <citation type="journal article" date="2015" name="Genome Biol. Evol.">
        <title>Phylogenomic analyses indicate that early fungi evolved digesting cell walls of algal ancestors of land plants.</title>
        <authorList>
            <person name="Chang Y."/>
            <person name="Wang S."/>
            <person name="Sekimoto S."/>
            <person name="Aerts A.L."/>
            <person name="Choi C."/>
            <person name="Clum A."/>
            <person name="LaButti K.M."/>
            <person name="Lindquist E.A."/>
            <person name="Yee Ngan C."/>
            <person name="Ohm R.A."/>
            <person name="Salamov A.A."/>
            <person name="Grigoriev I.V."/>
            <person name="Spatafora J.W."/>
            <person name="Berbee M.L."/>
        </authorList>
    </citation>
    <scope>NUCLEOTIDE SEQUENCE [LARGE SCALE GENOMIC DNA]</scope>
    <source>
        <strain evidence="13 14">JEL478</strain>
    </source>
</reference>
<dbReference type="PROSITE" id="PS00154">
    <property type="entry name" value="ATPASE_E1_E2"/>
    <property type="match status" value="1"/>
</dbReference>
<dbReference type="GO" id="GO:0005524">
    <property type="term" value="F:ATP binding"/>
    <property type="evidence" value="ECO:0007669"/>
    <property type="project" value="UniProtKB-UniRule"/>
</dbReference>
<accession>A0A139AAK5</accession>
<evidence type="ECO:0000256" key="1">
    <source>
        <dbReference type="ARBA" id="ARBA00004127"/>
    </source>
</evidence>
<dbReference type="AlphaFoldDB" id="A0A139AAK5"/>
<dbReference type="GO" id="GO:0005507">
    <property type="term" value="F:copper ion binding"/>
    <property type="evidence" value="ECO:0007669"/>
    <property type="project" value="TreeGrafter"/>
</dbReference>
<proteinExistence type="inferred from homology"/>
<dbReference type="STRING" id="1344416.A0A139AAK5"/>
<dbReference type="InterPro" id="IPR008250">
    <property type="entry name" value="ATPase_P-typ_transduc_dom_A_sf"/>
</dbReference>
<dbReference type="Gene3D" id="3.40.50.1000">
    <property type="entry name" value="HAD superfamily/HAD-like"/>
    <property type="match status" value="1"/>
</dbReference>
<dbReference type="GO" id="GO:0043682">
    <property type="term" value="F:P-type divalent copper transporter activity"/>
    <property type="evidence" value="ECO:0007669"/>
    <property type="project" value="TreeGrafter"/>
</dbReference>
<dbReference type="InterPro" id="IPR006121">
    <property type="entry name" value="HMA_dom"/>
</dbReference>
<evidence type="ECO:0000256" key="4">
    <source>
        <dbReference type="ARBA" id="ARBA00022723"/>
    </source>
</evidence>
<keyword evidence="4 10" id="KW-0479">Metal-binding</keyword>
<dbReference type="InterPro" id="IPR023299">
    <property type="entry name" value="ATPase_P-typ_cyto_dom_N"/>
</dbReference>
<dbReference type="InterPro" id="IPR059000">
    <property type="entry name" value="ATPase_P-type_domA"/>
</dbReference>
<feature type="transmembrane region" description="Helical" evidence="10">
    <location>
        <begin position="989"/>
        <end position="1008"/>
    </location>
</feature>
<dbReference type="InterPro" id="IPR017969">
    <property type="entry name" value="Heavy-metal-associated_CS"/>
</dbReference>
<feature type="transmembrane region" description="Helical" evidence="10">
    <location>
        <begin position="611"/>
        <end position="630"/>
    </location>
</feature>
<dbReference type="Gene3D" id="3.40.1110.10">
    <property type="entry name" value="Calcium-transporting ATPase, cytoplasmic domain N"/>
    <property type="match status" value="1"/>
</dbReference>
<name>A0A139AAK5_GONPJ</name>
<organism evidence="13 14">
    <name type="scientific">Gonapodya prolifera (strain JEL478)</name>
    <name type="common">Monoblepharis prolifera</name>
    <dbReference type="NCBI Taxonomy" id="1344416"/>
    <lineage>
        <taxon>Eukaryota</taxon>
        <taxon>Fungi</taxon>
        <taxon>Fungi incertae sedis</taxon>
        <taxon>Chytridiomycota</taxon>
        <taxon>Chytridiomycota incertae sedis</taxon>
        <taxon>Monoblepharidomycetes</taxon>
        <taxon>Monoblepharidales</taxon>
        <taxon>Gonapodyaceae</taxon>
        <taxon>Gonapodya</taxon>
    </lineage>
</organism>
<dbReference type="PROSITE" id="PS50846">
    <property type="entry name" value="HMA_2"/>
    <property type="match status" value="1"/>
</dbReference>
<feature type="region of interest" description="Disordered" evidence="11">
    <location>
        <begin position="275"/>
        <end position="306"/>
    </location>
</feature>
<dbReference type="Pfam" id="PF00403">
    <property type="entry name" value="HMA"/>
    <property type="match status" value="1"/>
</dbReference>
<dbReference type="NCBIfam" id="TIGR01494">
    <property type="entry name" value="ATPase_P-type"/>
    <property type="match status" value="2"/>
</dbReference>
<feature type="region of interest" description="Disordered" evidence="11">
    <location>
        <begin position="417"/>
        <end position="451"/>
    </location>
</feature>
<gene>
    <name evidence="13" type="ORF">M427DRAFT_58647</name>
</gene>
<dbReference type="InterPro" id="IPR027256">
    <property type="entry name" value="P-typ_ATPase_IB"/>
</dbReference>
<dbReference type="SFLD" id="SFLDS00003">
    <property type="entry name" value="Haloacid_Dehalogenase"/>
    <property type="match status" value="1"/>
</dbReference>
<evidence type="ECO:0000313" key="13">
    <source>
        <dbReference type="EMBL" id="KXS13403.1"/>
    </source>
</evidence>
<feature type="compositionally biased region" description="Low complexity" evidence="11">
    <location>
        <begin position="294"/>
        <end position="306"/>
    </location>
</feature>
<dbReference type="InterPro" id="IPR036163">
    <property type="entry name" value="HMA_dom_sf"/>
</dbReference>
<dbReference type="Pfam" id="PF00702">
    <property type="entry name" value="Hydrolase"/>
    <property type="match status" value="1"/>
</dbReference>
<dbReference type="GO" id="GO:0055070">
    <property type="term" value="P:copper ion homeostasis"/>
    <property type="evidence" value="ECO:0007669"/>
    <property type="project" value="TreeGrafter"/>
</dbReference>
<dbReference type="InterPro" id="IPR044492">
    <property type="entry name" value="P_typ_ATPase_HD_dom"/>
</dbReference>
<dbReference type="PRINTS" id="PR00119">
    <property type="entry name" value="CATATPASE"/>
</dbReference>
<evidence type="ECO:0000313" key="14">
    <source>
        <dbReference type="Proteomes" id="UP000070544"/>
    </source>
</evidence>
<feature type="compositionally biased region" description="Low complexity" evidence="11">
    <location>
        <begin position="422"/>
        <end position="437"/>
    </location>
</feature>
<evidence type="ECO:0000256" key="6">
    <source>
        <dbReference type="ARBA" id="ARBA00022840"/>
    </source>
</evidence>
<dbReference type="InterPro" id="IPR036412">
    <property type="entry name" value="HAD-like_sf"/>
</dbReference>
<dbReference type="EMBL" id="KQ965778">
    <property type="protein sequence ID" value="KXS13403.1"/>
    <property type="molecule type" value="Genomic_DNA"/>
</dbReference>
<evidence type="ECO:0000256" key="3">
    <source>
        <dbReference type="ARBA" id="ARBA00022692"/>
    </source>
</evidence>
<dbReference type="OrthoDB" id="432719at2759"/>
<dbReference type="GO" id="GO:0012505">
    <property type="term" value="C:endomembrane system"/>
    <property type="evidence" value="ECO:0007669"/>
    <property type="project" value="UniProtKB-SubCell"/>
</dbReference>
<evidence type="ECO:0000256" key="9">
    <source>
        <dbReference type="ARBA" id="ARBA00023136"/>
    </source>
</evidence>
<feature type="transmembrane region" description="Helical" evidence="10">
    <location>
        <begin position="454"/>
        <end position="472"/>
    </location>
</feature>
<feature type="transmembrane region" description="Helical" evidence="10">
    <location>
        <begin position="379"/>
        <end position="401"/>
    </location>
</feature>
<dbReference type="Pfam" id="PF00122">
    <property type="entry name" value="E1-E2_ATPase"/>
    <property type="match status" value="1"/>
</dbReference>
<dbReference type="InterPro" id="IPR018303">
    <property type="entry name" value="ATPase_P-typ_P_site"/>
</dbReference>
<feature type="transmembrane region" description="Helical" evidence="10">
    <location>
        <begin position="650"/>
        <end position="674"/>
    </location>
</feature>
<keyword evidence="5 10" id="KW-0547">Nucleotide-binding</keyword>
<feature type="domain" description="HMA" evidence="12">
    <location>
        <begin position="67"/>
        <end position="137"/>
    </location>
</feature>
<dbReference type="NCBIfam" id="TIGR01525">
    <property type="entry name" value="ATPase-IB_hvy"/>
    <property type="match status" value="1"/>
</dbReference>
<keyword evidence="6 10" id="KW-0067">ATP-binding</keyword>
<keyword evidence="14" id="KW-1185">Reference proteome</keyword>